<comment type="subcellular location">
    <subcellularLocation>
        <location evidence="1">Nucleus</location>
    </subcellularLocation>
</comment>
<dbReference type="PANTHER" id="PTHR31194:SF140">
    <property type="entry name" value="ETHYLENE-RESPONSIVE TRANSCRIPTION FACTOR CRF2"/>
    <property type="match status" value="1"/>
</dbReference>
<dbReference type="Proteomes" id="UP000245207">
    <property type="component" value="Unassembled WGS sequence"/>
</dbReference>
<keyword evidence="10" id="KW-1185">Reference proteome</keyword>
<dbReference type="AlphaFoldDB" id="A0A2U1NUN9"/>
<dbReference type="GO" id="GO:0006952">
    <property type="term" value="P:defense response"/>
    <property type="evidence" value="ECO:0007669"/>
    <property type="project" value="UniProtKB-KW"/>
</dbReference>
<keyword evidence="4" id="KW-0238">DNA-binding</keyword>
<accession>A0A2U1NUN9</accession>
<feature type="compositionally biased region" description="Polar residues" evidence="7">
    <location>
        <begin position="256"/>
        <end position="274"/>
    </location>
</feature>
<dbReference type="Pfam" id="PF00847">
    <property type="entry name" value="AP2"/>
    <property type="match status" value="1"/>
</dbReference>
<dbReference type="STRING" id="35608.A0A2U1NUN9"/>
<evidence type="ECO:0000256" key="5">
    <source>
        <dbReference type="ARBA" id="ARBA00023163"/>
    </source>
</evidence>
<dbReference type="SUPFAM" id="SSF54171">
    <property type="entry name" value="DNA-binding domain"/>
    <property type="match status" value="1"/>
</dbReference>
<evidence type="ECO:0000256" key="2">
    <source>
        <dbReference type="ARBA" id="ARBA00022821"/>
    </source>
</evidence>
<evidence type="ECO:0000256" key="4">
    <source>
        <dbReference type="ARBA" id="ARBA00023125"/>
    </source>
</evidence>
<dbReference type="OrthoDB" id="777519at2759"/>
<dbReference type="InterPro" id="IPR036955">
    <property type="entry name" value="AP2/ERF_dom_sf"/>
</dbReference>
<dbReference type="GO" id="GO:0005634">
    <property type="term" value="C:nucleus"/>
    <property type="evidence" value="ECO:0007669"/>
    <property type="project" value="UniProtKB-SubCell"/>
</dbReference>
<evidence type="ECO:0000313" key="9">
    <source>
        <dbReference type="EMBL" id="PWA77229.1"/>
    </source>
</evidence>
<comment type="caution">
    <text evidence="9">The sequence shown here is derived from an EMBL/GenBank/DDBJ whole genome shotgun (WGS) entry which is preliminary data.</text>
</comment>
<dbReference type="PRINTS" id="PR00367">
    <property type="entry name" value="ETHRSPELEMNT"/>
</dbReference>
<name>A0A2U1NUN9_ARTAN</name>
<evidence type="ECO:0000256" key="7">
    <source>
        <dbReference type="SAM" id="MobiDB-lite"/>
    </source>
</evidence>
<proteinExistence type="predicted"/>
<dbReference type="InterPro" id="IPR016177">
    <property type="entry name" value="DNA-bd_dom_sf"/>
</dbReference>
<keyword evidence="3" id="KW-0805">Transcription regulation</keyword>
<sequence>MCDIAPDEAMKKVHSKETFGKKNSFLGKAKYPHPSIRQNESPHFDYKEIVQIRMRFFGGHEDDVNKKVENKFYSILDTWVLSVVVERDCGVGIGFLAVGLKWLVLLDYHDVMWERAPKSSGKFAVKSLNLLIYSKMFGDVGPHTNYQWNSWVLGDPECPKPALVVVKEMKKKTERKPLKALTNNKKYRGVRRRPWGKYAAEIRDPIKRIRLWLGTFNTAEEAAMVYDQAALQLRGPHALTNFVIPTTPPELKPEPSCSSGVNSGDEMSSGISNNKMTSPKSVLRGFDSLTEGTGFGGEVGCLEIFRPFDEDFLRGDLFEFGKLDEFNFDLMTSPSTVCERFDDFNTDDFLCD</sequence>
<dbReference type="InterPro" id="IPR001471">
    <property type="entry name" value="AP2/ERF_dom"/>
</dbReference>
<keyword evidence="6" id="KW-0539">Nucleus</keyword>
<dbReference type="FunFam" id="3.30.730.10:FF:000001">
    <property type="entry name" value="Ethylene-responsive transcription factor 2"/>
    <property type="match status" value="1"/>
</dbReference>
<dbReference type="GO" id="GO:0003700">
    <property type="term" value="F:DNA-binding transcription factor activity"/>
    <property type="evidence" value="ECO:0007669"/>
    <property type="project" value="InterPro"/>
</dbReference>
<dbReference type="SMART" id="SM00380">
    <property type="entry name" value="AP2"/>
    <property type="match status" value="1"/>
</dbReference>
<dbReference type="Gene3D" id="3.30.730.10">
    <property type="entry name" value="AP2/ERF domain"/>
    <property type="match status" value="1"/>
</dbReference>
<gene>
    <name evidence="9" type="ORF">CTI12_AA201700</name>
</gene>
<evidence type="ECO:0000256" key="1">
    <source>
        <dbReference type="ARBA" id="ARBA00004123"/>
    </source>
</evidence>
<dbReference type="PROSITE" id="PS51032">
    <property type="entry name" value="AP2_ERF"/>
    <property type="match status" value="1"/>
</dbReference>
<dbReference type="InterPro" id="IPR050913">
    <property type="entry name" value="AP2/ERF_ERF"/>
</dbReference>
<feature type="domain" description="AP2/ERF" evidence="8">
    <location>
        <begin position="186"/>
        <end position="243"/>
    </location>
</feature>
<protein>
    <submittedName>
        <fullName evidence="9">Cytokinin response factor 6</fullName>
    </submittedName>
</protein>
<reference evidence="9 10" key="1">
    <citation type="journal article" date="2018" name="Mol. Plant">
        <title>The genome of Artemisia annua provides insight into the evolution of Asteraceae family and artemisinin biosynthesis.</title>
        <authorList>
            <person name="Shen Q."/>
            <person name="Zhang L."/>
            <person name="Liao Z."/>
            <person name="Wang S."/>
            <person name="Yan T."/>
            <person name="Shi P."/>
            <person name="Liu M."/>
            <person name="Fu X."/>
            <person name="Pan Q."/>
            <person name="Wang Y."/>
            <person name="Lv Z."/>
            <person name="Lu X."/>
            <person name="Zhang F."/>
            <person name="Jiang W."/>
            <person name="Ma Y."/>
            <person name="Chen M."/>
            <person name="Hao X."/>
            <person name="Li L."/>
            <person name="Tang Y."/>
            <person name="Lv G."/>
            <person name="Zhou Y."/>
            <person name="Sun X."/>
            <person name="Brodelius P.E."/>
            <person name="Rose J.K.C."/>
            <person name="Tang K."/>
        </authorList>
    </citation>
    <scope>NUCLEOTIDE SEQUENCE [LARGE SCALE GENOMIC DNA]</scope>
    <source>
        <strain evidence="10">cv. Huhao1</strain>
        <tissue evidence="9">Leaf</tissue>
    </source>
</reference>
<keyword evidence="5" id="KW-0804">Transcription</keyword>
<dbReference type="PANTHER" id="PTHR31194">
    <property type="entry name" value="SHN SHINE , DNA BINDING / TRANSCRIPTION FACTOR"/>
    <property type="match status" value="1"/>
</dbReference>
<dbReference type="CDD" id="cd00018">
    <property type="entry name" value="AP2"/>
    <property type="match status" value="1"/>
</dbReference>
<feature type="region of interest" description="Disordered" evidence="7">
    <location>
        <begin position="249"/>
        <end position="274"/>
    </location>
</feature>
<evidence type="ECO:0000259" key="8">
    <source>
        <dbReference type="PROSITE" id="PS51032"/>
    </source>
</evidence>
<evidence type="ECO:0000313" key="10">
    <source>
        <dbReference type="Proteomes" id="UP000245207"/>
    </source>
</evidence>
<dbReference type="GO" id="GO:0003677">
    <property type="term" value="F:DNA binding"/>
    <property type="evidence" value="ECO:0007669"/>
    <property type="project" value="UniProtKB-KW"/>
</dbReference>
<keyword evidence="2" id="KW-0611">Plant defense</keyword>
<dbReference type="EMBL" id="PKPP01002155">
    <property type="protein sequence ID" value="PWA77229.1"/>
    <property type="molecule type" value="Genomic_DNA"/>
</dbReference>
<evidence type="ECO:0000256" key="3">
    <source>
        <dbReference type="ARBA" id="ARBA00023015"/>
    </source>
</evidence>
<organism evidence="9 10">
    <name type="scientific">Artemisia annua</name>
    <name type="common">Sweet wormwood</name>
    <dbReference type="NCBI Taxonomy" id="35608"/>
    <lineage>
        <taxon>Eukaryota</taxon>
        <taxon>Viridiplantae</taxon>
        <taxon>Streptophyta</taxon>
        <taxon>Embryophyta</taxon>
        <taxon>Tracheophyta</taxon>
        <taxon>Spermatophyta</taxon>
        <taxon>Magnoliopsida</taxon>
        <taxon>eudicotyledons</taxon>
        <taxon>Gunneridae</taxon>
        <taxon>Pentapetalae</taxon>
        <taxon>asterids</taxon>
        <taxon>campanulids</taxon>
        <taxon>Asterales</taxon>
        <taxon>Asteraceae</taxon>
        <taxon>Asteroideae</taxon>
        <taxon>Anthemideae</taxon>
        <taxon>Artemisiinae</taxon>
        <taxon>Artemisia</taxon>
    </lineage>
</organism>
<evidence type="ECO:0000256" key="6">
    <source>
        <dbReference type="ARBA" id="ARBA00023242"/>
    </source>
</evidence>